<gene>
    <name evidence="2" type="ORF">LshimejAT787_1002090</name>
</gene>
<reference evidence="2" key="1">
    <citation type="submission" date="2022-07" db="EMBL/GenBank/DDBJ databases">
        <title>The genome of Lyophyllum shimeji provides insight into the initial evolution of ectomycorrhizal fungal genome.</title>
        <authorList>
            <person name="Kobayashi Y."/>
            <person name="Shibata T."/>
            <person name="Hirakawa H."/>
            <person name="Shigenobu S."/>
            <person name="Nishiyama T."/>
            <person name="Yamada A."/>
            <person name="Hasebe M."/>
            <person name="Kawaguchi M."/>
        </authorList>
    </citation>
    <scope>NUCLEOTIDE SEQUENCE</scope>
    <source>
        <strain evidence="2">AT787</strain>
    </source>
</reference>
<organism evidence="2 3">
    <name type="scientific">Lyophyllum shimeji</name>
    <name type="common">Hon-shimeji</name>
    <name type="synonym">Tricholoma shimeji</name>
    <dbReference type="NCBI Taxonomy" id="47721"/>
    <lineage>
        <taxon>Eukaryota</taxon>
        <taxon>Fungi</taxon>
        <taxon>Dikarya</taxon>
        <taxon>Basidiomycota</taxon>
        <taxon>Agaricomycotina</taxon>
        <taxon>Agaricomycetes</taxon>
        <taxon>Agaricomycetidae</taxon>
        <taxon>Agaricales</taxon>
        <taxon>Tricholomatineae</taxon>
        <taxon>Lyophyllaceae</taxon>
        <taxon>Lyophyllum</taxon>
    </lineage>
</organism>
<proteinExistence type="predicted"/>
<dbReference type="EMBL" id="BRPK01000010">
    <property type="protein sequence ID" value="GLB41609.1"/>
    <property type="molecule type" value="Genomic_DNA"/>
</dbReference>
<dbReference type="AlphaFoldDB" id="A0A9P3PU73"/>
<keyword evidence="3" id="KW-1185">Reference proteome</keyword>
<feature type="compositionally biased region" description="Polar residues" evidence="1">
    <location>
        <begin position="1"/>
        <end position="13"/>
    </location>
</feature>
<protein>
    <submittedName>
        <fullName evidence="2">Uncharacterized protein</fullName>
    </submittedName>
</protein>
<feature type="region of interest" description="Disordered" evidence="1">
    <location>
        <begin position="1"/>
        <end position="30"/>
    </location>
</feature>
<name>A0A9P3PU73_LYOSH</name>
<sequence>MRTNGTTSDSATRGANARAESPVPDVSNFEDDLNNVLNPGVIAQNEEVSAELKKYIGPLGQDDSWHTWVKLGDEHMRAGVGRLLAQRLRGAPPEILEIVTGILTTPKIVRRIEEEVSPDLPQGSLSVLFREYSLKHEVDALPQLADQVFGRAVTPLFAMFVEVSPAV</sequence>
<comment type="caution">
    <text evidence="2">The sequence shown here is derived from an EMBL/GenBank/DDBJ whole genome shotgun (WGS) entry which is preliminary data.</text>
</comment>
<evidence type="ECO:0000313" key="2">
    <source>
        <dbReference type="EMBL" id="GLB41609.1"/>
    </source>
</evidence>
<evidence type="ECO:0000313" key="3">
    <source>
        <dbReference type="Proteomes" id="UP001063166"/>
    </source>
</evidence>
<evidence type="ECO:0000256" key="1">
    <source>
        <dbReference type="SAM" id="MobiDB-lite"/>
    </source>
</evidence>
<accession>A0A9P3PU73</accession>
<dbReference type="Proteomes" id="UP001063166">
    <property type="component" value="Unassembled WGS sequence"/>
</dbReference>